<organism evidence="10 11">
    <name type="scientific">Oryzias latipes</name>
    <name type="common">Japanese rice fish</name>
    <name type="synonym">Japanese killifish</name>
    <dbReference type="NCBI Taxonomy" id="8090"/>
    <lineage>
        <taxon>Eukaryota</taxon>
        <taxon>Metazoa</taxon>
        <taxon>Chordata</taxon>
        <taxon>Craniata</taxon>
        <taxon>Vertebrata</taxon>
        <taxon>Euteleostomi</taxon>
        <taxon>Actinopterygii</taxon>
        <taxon>Neopterygii</taxon>
        <taxon>Teleostei</taxon>
        <taxon>Neoteleostei</taxon>
        <taxon>Acanthomorphata</taxon>
        <taxon>Ovalentaria</taxon>
        <taxon>Atherinomorphae</taxon>
        <taxon>Beloniformes</taxon>
        <taxon>Adrianichthyidae</taxon>
        <taxon>Oryziinae</taxon>
        <taxon>Oryzias</taxon>
    </lineage>
</organism>
<dbReference type="SMART" id="SM00201">
    <property type="entry name" value="SO"/>
    <property type="match status" value="2"/>
</dbReference>
<reference evidence="10 11" key="1">
    <citation type="journal article" date="2007" name="Nature">
        <title>The medaka draft genome and insights into vertebrate genome evolution.</title>
        <authorList>
            <person name="Kasahara M."/>
            <person name="Naruse K."/>
            <person name="Sasaki S."/>
            <person name="Nakatani Y."/>
            <person name="Qu W."/>
            <person name="Ahsan B."/>
            <person name="Yamada T."/>
            <person name="Nagayasu Y."/>
            <person name="Doi K."/>
            <person name="Kasai Y."/>
            <person name="Jindo T."/>
            <person name="Kobayashi D."/>
            <person name="Shimada A."/>
            <person name="Toyoda A."/>
            <person name="Kuroki Y."/>
            <person name="Fujiyama A."/>
            <person name="Sasaki T."/>
            <person name="Shimizu A."/>
            <person name="Asakawa S."/>
            <person name="Shimizu N."/>
            <person name="Hashimoto S."/>
            <person name="Yang J."/>
            <person name="Lee Y."/>
            <person name="Matsushima K."/>
            <person name="Sugano S."/>
            <person name="Sakaizumi M."/>
            <person name="Narita T."/>
            <person name="Ohishi K."/>
            <person name="Haga S."/>
            <person name="Ohta F."/>
            <person name="Nomoto H."/>
            <person name="Nogata K."/>
            <person name="Morishita T."/>
            <person name="Endo T."/>
            <person name="Shin-I T."/>
            <person name="Takeda H."/>
            <person name="Morishita S."/>
            <person name="Kohara Y."/>
        </authorList>
    </citation>
    <scope>NUCLEOTIDE SEQUENCE [LARGE SCALE GENOMIC DNA]</scope>
    <source>
        <strain evidence="10 11">Hd-rR</strain>
    </source>
</reference>
<keyword evidence="6" id="KW-0325">Glycoprotein</keyword>
<accession>A0A3B3HEF1</accession>
<keyword evidence="3" id="KW-0732">Signal</keyword>
<proteinExistence type="predicted"/>
<dbReference type="PROSITE" id="PS00524">
    <property type="entry name" value="SMB_1"/>
    <property type="match status" value="1"/>
</dbReference>
<dbReference type="Bgee" id="ENSORLG00000009323">
    <property type="expression patterns" value="Expressed in liver and 13 other cell types or tissues"/>
</dbReference>
<reference evidence="10" key="3">
    <citation type="submission" date="2025-09" db="UniProtKB">
        <authorList>
            <consortium name="Ensembl"/>
        </authorList>
    </citation>
    <scope>IDENTIFICATION</scope>
    <source>
        <strain evidence="10">Hd-rR</strain>
    </source>
</reference>
<keyword evidence="11" id="KW-1185">Reference proteome</keyword>
<feature type="compositionally biased region" description="Polar residues" evidence="8">
    <location>
        <begin position="158"/>
        <end position="168"/>
    </location>
</feature>
<sequence>MFFPLTDVYSLNMKSDELLPEVSPSTSLKSDLRNSVSEPLSFFFFFFIKPPTASCKGRCGAEYYRGYMCQCDYGCLLYEECCTDYESQCTTQNSCKGRCGETFKRGRLCTCDSDCIKFKQCCPDYKTQCESEESALDEDTQELAMNKGNNEDGLFPLESSTPQPTNAPSDGYTFADIEAEVPVATTVPDSTSGDGSSPSDLLDQVPTDPTVDGDVSLTQMTVSVSGDPLTSSQAPGDQEADAIGLTTPFEQNTTFPEPTVSYELYTDNLSASPTTSINTSQRPEVTQITTDDPEVLENIQVTTTSPSDVMIPTTIPVGITQSLNTEQNSNDVDTSAPSLAPTLEDSSRYSPELSVGTTIIPSPTNTVQDGTSDNVIPAVSTSDPLKEDLKLTKPSPSTSKPEETPEPSKLKPTSKPETKPLDTQTPKTDIQADDSNDKNLCSGRPISGVTTLRNGTIAVFRGHYFWFLDRNRVPSPPQSITQVWGVPSPIDTVFTRCNCEGKTYIFKGSRYWRYDNDVLEPGYPKVIKTGFDGLRGHITAALSVPQYRSRREAVFFFKRGGFVQKYSYQAGTSRTCGRKVGNPIVTVRYRSARQAATILEPAINIRKSWKGFPFQITAAVSVPSTQEQEGYKYFVFSRCKFSLATVSCFNFK</sequence>
<dbReference type="InterPro" id="IPR036024">
    <property type="entry name" value="Somatomedin_B-like_dom_sf"/>
</dbReference>
<feature type="region of interest" description="Disordered" evidence="8">
    <location>
        <begin position="186"/>
        <end position="209"/>
    </location>
</feature>
<keyword evidence="5" id="KW-1015">Disulfide bond</keyword>
<evidence type="ECO:0000256" key="2">
    <source>
        <dbReference type="ARBA" id="ARBA00022525"/>
    </source>
</evidence>
<feature type="domain" description="SMB" evidence="9">
    <location>
        <begin position="51"/>
        <end position="90"/>
    </location>
</feature>
<keyword evidence="4" id="KW-0677">Repeat</keyword>
<feature type="repeat" description="Hemopexin" evidence="7">
    <location>
        <begin position="487"/>
        <end position="534"/>
    </location>
</feature>
<dbReference type="GeneTree" id="ENSGT00530000063751"/>
<dbReference type="GO" id="GO:0005615">
    <property type="term" value="C:extracellular space"/>
    <property type="evidence" value="ECO:0000318"/>
    <property type="project" value="GO_Central"/>
</dbReference>
<keyword evidence="2" id="KW-0964">Secreted</keyword>
<dbReference type="PROSITE" id="PS51642">
    <property type="entry name" value="HEMOPEXIN_2"/>
    <property type="match status" value="1"/>
</dbReference>
<dbReference type="InterPro" id="IPR018486">
    <property type="entry name" value="Hemopexin_CS"/>
</dbReference>
<dbReference type="PROSITE" id="PS00024">
    <property type="entry name" value="HEMOPEXIN"/>
    <property type="match status" value="1"/>
</dbReference>
<feature type="compositionally biased region" description="Polar residues" evidence="8">
    <location>
        <begin position="325"/>
        <end position="337"/>
    </location>
</feature>
<evidence type="ECO:0000259" key="9">
    <source>
        <dbReference type="PROSITE" id="PS50958"/>
    </source>
</evidence>
<dbReference type="SMART" id="SM00120">
    <property type="entry name" value="HX"/>
    <property type="match status" value="2"/>
</dbReference>
<dbReference type="PANTHER" id="PTHR22917:SF1">
    <property type="entry name" value="PROTEOGLYCAN 4"/>
    <property type="match status" value="1"/>
</dbReference>
<dbReference type="InParanoid" id="A0A3B3HEF1"/>
<dbReference type="GO" id="GO:0005044">
    <property type="term" value="F:scavenger receptor activity"/>
    <property type="evidence" value="ECO:0007669"/>
    <property type="project" value="InterPro"/>
</dbReference>
<dbReference type="InterPro" id="IPR000585">
    <property type="entry name" value="Hemopexin-like_dom"/>
</dbReference>
<dbReference type="SUPFAM" id="SSF50923">
    <property type="entry name" value="Hemopexin-like domain"/>
    <property type="match status" value="1"/>
</dbReference>
<dbReference type="InterPro" id="IPR020436">
    <property type="entry name" value="SMB_chordata"/>
</dbReference>
<feature type="domain" description="SMB" evidence="9">
    <location>
        <begin position="91"/>
        <end position="134"/>
    </location>
</feature>
<protein>
    <submittedName>
        <fullName evidence="10">Proteoglycan 4b</fullName>
    </submittedName>
</protein>
<feature type="compositionally biased region" description="Basic and acidic residues" evidence="8">
    <location>
        <begin position="400"/>
        <end position="420"/>
    </location>
</feature>
<dbReference type="InterPro" id="IPR018487">
    <property type="entry name" value="Hemopexin-like_repeat"/>
</dbReference>
<gene>
    <name evidence="10" type="primary">prg4b</name>
</gene>
<dbReference type="Pfam" id="PF00045">
    <property type="entry name" value="Hemopexin"/>
    <property type="match status" value="1"/>
</dbReference>
<dbReference type="InterPro" id="IPR051298">
    <property type="entry name" value="Heme_transport/Cell_adhesion"/>
</dbReference>
<evidence type="ECO:0000313" key="10">
    <source>
        <dbReference type="Ensembl" id="ENSORLP00000030171.1"/>
    </source>
</evidence>
<feature type="region of interest" description="Disordered" evidence="8">
    <location>
        <begin position="325"/>
        <end position="446"/>
    </location>
</feature>
<dbReference type="PRINTS" id="PR00022">
    <property type="entry name" value="SOMATOMEDINB"/>
</dbReference>
<dbReference type="AlphaFoldDB" id="A0A3B3HEF1"/>
<evidence type="ECO:0000256" key="5">
    <source>
        <dbReference type="ARBA" id="ARBA00023157"/>
    </source>
</evidence>
<evidence type="ECO:0000313" key="11">
    <source>
        <dbReference type="Proteomes" id="UP000001038"/>
    </source>
</evidence>
<reference evidence="10" key="2">
    <citation type="submission" date="2025-08" db="UniProtKB">
        <authorList>
            <consortium name="Ensembl"/>
        </authorList>
    </citation>
    <scope>IDENTIFICATION</scope>
    <source>
        <strain evidence="10">Hd-rR</strain>
    </source>
</reference>
<feature type="compositionally biased region" description="Polar residues" evidence="8">
    <location>
        <begin position="355"/>
        <end position="383"/>
    </location>
</feature>
<evidence type="ECO:0000256" key="1">
    <source>
        <dbReference type="ARBA" id="ARBA00004613"/>
    </source>
</evidence>
<evidence type="ECO:0000256" key="6">
    <source>
        <dbReference type="ARBA" id="ARBA00023180"/>
    </source>
</evidence>
<dbReference type="CDD" id="cd00094">
    <property type="entry name" value="HX"/>
    <property type="match status" value="1"/>
</dbReference>
<comment type="subcellular location">
    <subcellularLocation>
        <location evidence="1">Secreted</location>
    </subcellularLocation>
</comment>
<feature type="region of interest" description="Disordered" evidence="8">
    <location>
        <begin position="146"/>
        <end position="172"/>
    </location>
</feature>
<feature type="compositionally biased region" description="Low complexity" evidence="8">
    <location>
        <begin position="188"/>
        <end position="203"/>
    </location>
</feature>
<dbReference type="Gene3D" id="2.110.10.10">
    <property type="entry name" value="Hemopexin-like domain"/>
    <property type="match status" value="1"/>
</dbReference>
<dbReference type="InterPro" id="IPR001212">
    <property type="entry name" value="Somatomedin_B_dom"/>
</dbReference>
<evidence type="ECO:0000256" key="7">
    <source>
        <dbReference type="PROSITE-ProRule" id="PRU01011"/>
    </source>
</evidence>
<evidence type="ECO:0000256" key="3">
    <source>
        <dbReference type="ARBA" id="ARBA00022729"/>
    </source>
</evidence>
<dbReference type="InterPro" id="IPR036375">
    <property type="entry name" value="Hemopexin-like_dom_sf"/>
</dbReference>
<dbReference type="Gene3D" id="4.10.410.20">
    <property type="match status" value="2"/>
</dbReference>
<evidence type="ECO:0000256" key="8">
    <source>
        <dbReference type="SAM" id="MobiDB-lite"/>
    </source>
</evidence>
<dbReference type="Ensembl" id="ENSORLT00000038953.1">
    <property type="protein sequence ID" value="ENSORLP00000030171.1"/>
    <property type="gene ID" value="ENSORLG00000009323.2"/>
</dbReference>
<dbReference type="GO" id="GO:0006955">
    <property type="term" value="P:immune response"/>
    <property type="evidence" value="ECO:0007669"/>
    <property type="project" value="InterPro"/>
</dbReference>
<dbReference type="Pfam" id="PF01033">
    <property type="entry name" value="Somatomedin_B"/>
    <property type="match status" value="2"/>
</dbReference>
<name>A0A3B3HEF1_ORYLA</name>
<evidence type="ECO:0000256" key="4">
    <source>
        <dbReference type="ARBA" id="ARBA00022737"/>
    </source>
</evidence>
<dbReference type="PANTHER" id="PTHR22917">
    <property type="entry name" value="HEMOPEXIN DOMAIN-CONTAINING PROTEIN"/>
    <property type="match status" value="1"/>
</dbReference>
<dbReference type="Proteomes" id="UP000001038">
    <property type="component" value="Chromosome 4"/>
</dbReference>
<dbReference type="GO" id="GO:0030247">
    <property type="term" value="F:polysaccharide binding"/>
    <property type="evidence" value="ECO:0007669"/>
    <property type="project" value="InterPro"/>
</dbReference>
<dbReference type="STRING" id="8090.ENSORLP00000030171"/>
<dbReference type="PROSITE" id="PS50958">
    <property type="entry name" value="SMB_2"/>
    <property type="match status" value="2"/>
</dbReference>
<dbReference type="SUPFAM" id="SSF90188">
    <property type="entry name" value="Somatomedin B domain"/>
    <property type="match status" value="2"/>
</dbReference>